<dbReference type="Gene3D" id="2.30.30.60">
    <property type="match status" value="1"/>
</dbReference>
<sequence length="385" mass="43554">MKDFGVFSLIQKNFSDLLSSVPWLKPEYLFFFLFLILSLIPLYGKKIIKRFLLRLALIDKKVTKGEKIIIGLSSWISYFFSMLFLNLAIVQLPVPVKLMKIFNLIFFILYVSIATFISIKLVDLILEKLSQKVRKSVAVNEAPLVDTYYSMISKVINVFIVLIALIAVLDRLGFNVTSLVASLGVGSLAVGLAAQDTVKNFISGILLVTDRQFRIGDRVYIKDIDVEGYVYDIGLRTTRILTISGNNLITVPNSKLTEGIIENSLYPDPKVKDFVEVGVSYTSDVDKVKEFLLKAASEIDGVLNNPPPSVYFTQFGDSALIFKLIYYVEGKDIAFDVKSKLHERINKLFRENGVEIPFPQNDLWFRNPLKVVLNGEALQHKDEEL</sequence>
<dbReference type="GO" id="GO:0005886">
    <property type="term" value="C:plasma membrane"/>
    <property type="evidence" value="ECO:0007669"/>
    <property type="project" value="UniProtKB-SubCell"/>
</dbReference>
<dbReference type="InterPro" id="IPR023408">
    <property type="entry name" value="MscS_beta-dom_sf"/>
</dbReference>
<accession>A0A521DFI3</accession>
<dbReference type="Gene3D" id="3.30.70.100">
    <property type="match status" value="1"/>
</dbReference>
<feature type="domain" description="Mechanosensitive ion channel MscS" evidence="8">
    <location>
        <begin position="196"/>
        <end position="263"/>
    </location>
</feature>
<dbReference type="InterPro" id="IPR011066">
    <property type="entry name" value="MscS_channel_C_sf"/>
</dbReference>
<evidence type="ECO:0000313" key="12">
    <source>
        <dbReference type="Proteomes" id="UP000317315"/>
    </source>
</evidence>
<keyword evidence="6 7" id="KW-0472">Membrane</keyword>
<keyword evidence="3" id="KW-1003">Cell membrane</keyword>
<proteinExistence type="inferred from homology"/>
<keyword evidence="5 7" id="KW-1133">Transmembrane helix</keyword>
<dbReference type="Gene3D" id="1.10.287.1260">
    <property type="match status" value="1"/>
</dbReference>
<dbReference type="PANTHER" id="PTHR30221">
    <property type="entry name" value="SMALL-CONDUCTANCE MECHANOSENSITIVE CHANNEL"/>
    <property type="match status" value="1"/>
</dbReference>
<evidence type="ECO:0000256" key="4">
    <source>
        <dbReference type="ARBA" id="ARBA00022692"/>
    </source>
</evidence>
<dbReference type="InterPro" id="IPR010920">
    <property type="entry name" value="LSM_dom_sf"/>
</dbReference>
<dbReference type="InterPro" id="IPR006685">
    <property type="entry name" value="MscS_channel_2nd"/>
</dbReference>
<evidence type="ECO:0000256" key="1">
    <source>
        <dbReference type="ARBA" id="ARBA00004651"/>
    </source>
</evidence>
<dbReference type="Pfam" id="PF21082">
    <property type="entry name" value="MS_channel_3rd"/>
    <property type="match status" value="1"/>
</dbReference>
<evidence type="ECO:0000256" key="6">
    <source>
        <dbReference type="ARBA" id="ARBA00023136"/>
    </source>
</evidence>
<dbReference type="Proteomes" id="UP000317315">
    <property type="component" value="Unassembled WGS sequence"/>
</dbReference>
<reference evidence="11 12" key="1">
    <citation type="submission" date="2017-05" db="EMBL/GenBank/DDBJ databases">
        <authorList>
            <person name="Varghese N."/>
            <person name="Submissions S."/>
        </authorList>
    </citation>
    <scope>NUCLEOTIDE SEQUENCE [LARGE SCALE GENOMIC DNA]</scope>
    <source>
        <strain evidence="11 12">DSM 16304</strain>
    </source>
</reference>
<dbReference type="Pfam" id="PF00924">
    <property type="entry name" value="MS_channel_2nd"/>
    <property type="match status" value="1"/>
</dbReference>
<evidence type="ECO:0000259" key="8">
    <source>
        <dbReference type="Pfam" id="PF00924"/>
    </source>
</evidence>
<dbReference type="Pfam" id="PF21088">
    <property type="entry name" value="MS_channel_1st"/>
    <property type="match status" value="1"/>
</dbReference>
<dbReference type="GO" id="GO:0008381">
    <property type="term" value="F:mechanosensitive monoatomic ion channel activity"/>
    <property type="evidence" value="ECO:0007669"/>
    <property type="project" value="InterPro"/>
</dbReference>
<dbReference type="AlphaFoldDB" id="A0A521DFI3"/>
<protein>
    <submittedName>
        <fullName evidence="11">Mechanosensitive ion channel</fullName>
    </submittedName>
</protein>
<feature type="transmembrane region" description="Helical" evidence="7">
    <location>
        <begin position="28"/>
        <end position="48"/>
    </location>
</feature>
<feature type="transmembrane region" description="Helical" evidence="7">
    <location>
        <begin position="147"/>
        <end position="168"/>
    </location>
</feature>
<keyword evidence="4 7" id="KW-0812">Transmembrane</keyword>
<feature type="transmembrane region" description="Helical" evidence="7">
    <location>
        <begin position="101"/>
        <end position="126"/>
    </location>
</feature>
<keyword evidence="12" id="KW-1185">Reference proteome</keyword>
<evidence type="ECO:0000256" key="3">
    <source>
        <dbReference type="ARBA" id="ARBA00022475"/>
    </source>
</evidence>
<dbReference type="SUPFAM" id="SSF82689">
    <property type="entry name" value="Mechanosensitive channel protein MscS (YggB), C-terminal domain"/>
    <property type="match status" value="1"/>
</dbReference>
<evidence type="ECO:0000313" key="11">
    <source>
        <dbReference type="EMBL" id="SMO70366.1"/>
    </source>
</evidence>
<feature type="domain" description="Mechanosensitive ion channel MscS C-terminal" evidence="9">
    <location>
        <begin position="275"/>
        <end position="356"/>
    </location>
</feature>
<feature type="domain" description="Mechanosensitive ion channel transmembrane helices 2/3" evidence="10">
    <location>
        <begin position="154"/>
        <end position="195"/>
    </location>
</feature>
<dbReference type="SUPFAM" id="SSF82861">
    <property type="entry name" value="Mechanosensitive channel protein MscS (YggB), transmembrane region"/>
    <property type="match status" value="1"/>
</dbReference>
<evidence type="ECO:0000259" key="10">
    <source>
        <dbReference type="Pfam" id="PF21088"/>
    </source>
</evidence>
<organism evidence="11 12">
    <name type="scientific">Balnearium lithotrophicum</name>
    <dbReference type="NCBI Taxonomy" id="223788"/>
    <lineage>
        <taxon>Bacteria</taxon>
        <taxon>Pseudomonadati</taxon>
        <taxon>Aquificota</taxon>
        <taxon>Aquificia</taxon>
        <taxon>Desulfurobacteriales</taxon>
        <taxon>Desulfurobacteriaceae</taxon>
        <taxon>Balnearium</taxon>
    </lineage>
</organism>
<name>A0A521DFI3_9BACT</name>
<evidence type="ECO:0000256" key="7">
    <source>
        <dbReference type="SAM" id="Phobius"/>
    </source>
</evidence>
<dbReference type="InterPro" id="IPR011014">
    <property type="entry name" value="MscS_channel_TM-2"/>
</dbReference>
<dbReference type="SUPFAM" id="SSF50182">
    <property type="entry name" value="Sm-like ribonucleoproteins"/>
    <property type="match status" value="1"/>
</dbReference>
<evidence type="ECO:0000259" key="9">
    <source>
        <dbReference type="Pfam" id="PF21082"/>
    </source>
</evidence>
<dbReference type="EMBL" id="FXTM01000020">
    <property type="protein sequence ID" value="SMO70366.1"/>
    <property type="molecule type" value="Genomic_DNA"/>
</dbReference>
<evidence type="ECO:0000256" key="5">
    <source>
        <dbReference type="ARBA" id="ARBA00022989"/>
    </source>
</evidence>
<gene>
    <name evidence="11" type="ORF">SAMN06269117_12034</name>
</gene>
<dbReference type="InterPro" id="IPR045275">
    <property type="entry name" value="MscS_archaea/bacteria_type"/>
</dbReference>
<dbReference type="PANTHER" id="PTHR30221:SF1">
    <property type="entry name" value="SMALL-CONDUCTANCE MECHANOSENSITIVE CHANNEL"/>
    <property type="match status" value="1"/>
</dbReference>
<dbReference type="InterPro" id="IPR049278">
    <property type="entry name" value="MS_channel_C"/>
</dbReference>
<comment type="similarity">
    <text evidence="2">Belongs to the MscS (TC 1.A.23) family.</text>
</comment>
<comment type="subcellular location">
    <subcellularLocation>
        <location evidence="1">Cell membrane</location>
        <topology evidence="1">Multi-pass membrane protein</topology>
    </subcellularLocation>
</comment>
<feature type="transmembrane region" description="Helical" evidence="7">
    <location>
        <begin position="68"/>
        <end position="89"/>
    </location>
</feature>
<evidence type="ECO:0000256" key="2">
    <source>
        <dbReference type="ARBA" id="ARBA00008017"/>
    </source>
</evidence>
<dbReference type="InterPro" id="IPR049142">
    <property type="entry name" value="MS_channel_1st"/>
</dbReference>